<reference evidence="2" key="1">
    <citation type="submission" date="2023-07" db="EMBL/GenBank/DDBJ databases">
        <authorList>
            <person name="Kim M.K."/>
        </authorList>
    </citation>
    <scope>NUCLEOTIDE SEQUENCE</scope>
    <source>
        <strain evidence="2">M29</strain>
    </source>
</reference>
<comment type="caution">
    <text evidence="2">The sequence shown here is derived from an EMBL/GenBank/DDBJ whole genome shotgun (WGS) entry which is preliminary data.</text>
</comment>
<protein>
    <recommendedName>
        <fullName evidence="4">T9SS type A sorting domain-containing protein</fullName>
    </recommendedName>
</protein>
<accession>A0ABT9A7U9</accession>
<dbReference type="InterPro" id="IPR011047">
    <property type="entry name" value="Quinoprotein_ADH-like_sf"/>
</dbReference>
<dbReference type="PANTHER" id="PTHR35580:SF1">
    <property type="entry name" value="PHYTASE-LIKE DOMAIN-CONTAINING PROTEIN"/>
    <property type="match status" value="1"/>
</dbReference>
<dbReference type="InterPro" id="IPR052918">
    <property type="entry name" value="Motility_Chemotaxis_Reg"/>
</dbReference>
<keyword evidence="3" id="KW-1185">Reference proteome</keyword>
<evidence type="ECO:0000313" key="2">
    <source>
        <dbReference type="EMBL" id="MDO7845434.1"/>
    </source>
</evidence>
<dbReference type="Proteomes" id="UP001167796">
    <property type="component" value="Unassembled WGS sequence"/>
</dbReference>
<evidence type="ECO:0008006" key="4">
    <source>
        <dbReference type="Google" id="ProtNLM"/>
    </source>
</evidence>
<feature type="signal peptide" evidence="1">
    <location>
        <begin position="1"/>
        <end position="25"/>
    </location>
</feature>
<dbReference type="PANTHER" id="PTHR35580">
    <property type="entry name" value="CELL SURFACE GLYCOPROTEIN (S-LAYER PROTEIN)-LIKE PROTEIN"/>
    <property type="match status" value="1"/>
</dbReference>
<sequence>MKKFTVGLRHLLCFGLLAAPGLARAQAQRWQWAAAPGPAAPAGLGSSGVSAMALDAAGNTVVAGQFHGTLTLGTTTLTSAGHNDIFVAKVSPTGQWLQAVRAGGAGDDLVSALKLDAAGNAVVGGRFGNLVTGATAAFGPLTLISAGNADAFVATLSTTGQWTQAVRAGGTNADQVADLVFDGTGNVLVLGTITGSGNLGSHVFNAPAGTMQLFVGRLNPGTGTWTLLNQGPPPYGAQPSALALDVAGNVVVVGHCGSGITFGSTTLISSRNEGTFLARLNTTSGQWTQAVTPVQSRSSNAPPTTINALVVDATGTITVLGTLLESTTFGNTTLTSVGSYDIFVAKLDASGQWTQAVRAGGLANDIASSIALDADGNAVVTGLFGPYGGFSPSLTASFGNITLTSAGQYDAFVATLSPSGQWLQAVGAGGTGSDVAGPVVVDAAGNATVGGIYTGLAAFGNTALTGDSNYAMAFVARLSSGVLATHAASATAAEAFSVAPNPATGAAHLAWPEASSTARPVQLLDAVGREVRRQLLPARATATTLDVTGLAPGLYVVRCGAAASRLRVE</sequence>
<dbReference type="RefSeq" id="WP_305010119.1">
    <property type="nucleotide sequence ID" value="NZ_JAUQSX010000001.1"/>
</dbReference>
<keyword evidence="1" id="KW-0732">Signal</keyword>
<feature type="chain" id="PRO_5046116515" description="T9SS type A sorting domain-containing protein" evidence="1">
    <location>
        <begin position="26"/>
        <end position="569"/>
    </location>
</feature>
<name>A0ABT9A7U9_9BACT</name>
<organism evidence="2 3">
    <name type="scientific">Hymenobacter mellowenesis</name>
    <dbReference type="NCBI Taxonomy" id="3063995"/>
    <lineage>
        <taxon>Bacteria</taxon>
        <taxon>Pseudomonadati</taxon>
        <taxon>Bacteroidota</taxon>
        <taxon>Cytophagia</taxon>
        <taxon>Cytophagales</taxon>
        <taxon>Hymenobacteraceae</taxon>
        <taxon>Hymenobacter</taxon>
    </lineage>
</organism>
<gene>
    <name evidence="2" type="ORF">Q5H92_03625</name>
</gene>
<dbReference type="SUPFAM" id="SSF50998">
    <property type="entry name" value="Quinoprotein alcohol dehydrogenase-like"/>
    <property type="match status" value="1"/>
</dbReference>
<proteinExistence type="predicted"/>
<dbReference type="EMBL" id="JAUQSX010000001">
    <property type="protein sequence ID" value="MDO7845434.1"/>
    <property type="molecule type" value="Genomic_DNA"/>
</dbReference>
<evidence type="ECO:0000256" key="1">
    <source>
        <dbReference type="SAM" id="SignalP"/>
    </source>
</evidence>
<dbReference type="SUPFAM" id="SSF63829">
    <property type="entry name" value="Calcium-dependent phosphotriesterase"/>
    <property type="match status" value="1"/>
</dbReference>
<evidence type="ECO:0000313" key="3">
    <source>
        <dbReference type="Proteomes" id="UP001167796"/>
    </source>
</evidence>